<organism evidence="2 3">
    <name type="scientific">Trifolium medium</name>
    <dbReference type="NCBI Taxonomy" id="97028"/>
    <lineage>
        <taxon>Eukaryota</taxon>
        <taxon>Viridiplantae</taxon>
        <taxon>Streptophyta</taxon>
        <taxon>Embryophyta</taxon>
        <taxon>Tracheophyta</taxon>
        <taxon>Spermatophyta</taxon>
        <taxon>Magnoliopsida</taxon>
        <taxon>eudicotyledons</taxon>
        <taxon>Gunneridae</taxon>
        <taxon>Pentapetalae</taxon>
        <taxon>rosids</taxon>
        <taxon>fabids</taxon>
        <taxon>Fabales</taxon>
        <taxon>Fabaceae</taxon>
        <taxon>Papilionoideae</taxon>
        <taxon>50 kb inversion clade</taxon>
        <taxon>NPAAA clade</taxon>
        <taxon>Hologalegina</taxon>
        <taxon>IRL clade</taxon>
        <taxon>Trifolieae</taxon>
        <taxon>Trifolium</taxon>
    </lineage>
</organism>
<dbReference type="Proteomes" id="UP000265520">
    <property type="component" value="Unassembled WGS sequence"/>
</dbReference>
<feature type="region of interest" description="Disordered" evidence="1">
    <location>
        <begin position="1"/>
        <end position="35"/>
    </location>
</feature>
<evidence type="ECO:0000256" key="1">
    <source>
        <dbReference type="SAM" id="MobiDB-lite"/>
    </source>
</evidence>
<dbReference type="AlphaFoldDB" id="A0A392V8G1"/>
<evidence type="ECO:0000313" key="2">
    <source>
        <dbReference type="EMBL" id="MCI84564.1"/>
    </source>
</evidence>
<reference evidence="2 3" key="1">
    <citation type="journal article" date="2018" name="Front. Plant Sci.">
        <title>Red Clover (Trifolium pratense) and Zigzag Clover (T. medium) - A Picture of Genomic Similarities and Differences.</title>
        <authorList>
            <person name="Dluhosova J."/>
            <person name="Istvanek J."/>
            <person name="Nedelnik J."/>
            <person name="Repkova J."/>
        </authorList>
    </citation>
    <scope>NUCLEOTIDE SEQUENCE [LARGE SCALE GENOMIC DNA]</scope>
    <source>
        <strain evidence="3">cv. 10/8</strain>
        <tissue evidence="2">Leaf</tissue>
    </source>
</reference>
<comment type="caution">
    <text evidence="2">The sequence shown here is derived from an EMBL/GenBank/DDBJ whole genome shotgun (WGS) entry which is preliminary data.</text>
</comment>
<sequence>MRSGGSYFASGTQVSGSIQKPVDGSGRADGDGEPVGKVLIHVHQGRTALSFRDLGAWT</sequence>
<feature type="non-terminal residue" evidence="2">
    <location>
        <position position="58"/>
    </location>
</feature>
<keyword evidence="3" id="KW-1185">Reference proteome</keyword>
<feature type="compositionally biased region" description="Polar residues" evidence="1">
    <location>
        <begin position="9"/>
        <end position="18"/>
    </location>
</feature>
<accession>A0A392V8G1</accession>
<dbReference type="EMBL" id="LXQA011094023">
    <property type="protein sequence ID" value="MCI84564.1"/>
    <property type="molecule type" value="Genomic_DNA"/>
</dbReference>
<proteinExistence type="predicted"/>
<evidence type="ECO:0000313" key="3">
    <source>
        <dbReference type="Proteomes" id="UP000265520"/>
    </source>
</evidence>
<protein>
    <submittedName>
        <fullName evidence="2">Uncharacterized protein</fullName>
    </submittedName>
</protein>
<name>A0A392V8G1_9FABA</name>